<organism evidence="9 10">
    <name type="scientific">Pseudorhodoferax soli</name>
    <dbReference type="NCBI Taxonomy" id="545864"/>
    <lineage>
        <taxon>Bacteria</taxon>
        <taxon>Pseudomonadati</taxon>
        <taxon>Pseudomonadota</taxon>
        <taxon>Betaproteobacteria</taxon>
        <taxon>Burkholderiales</taxon>
        <taxon>Comamonadaceae</taxon>
    </lineage>
</organism>
<keyword evidence="6 9" id="KW-0067">ATP-binding</keyword>
<feature type="domain" description="ABC transporter" evidence="8">
    <location>
        <begin position="13"/>
        <end position="266"/>
    </location>
</feature>
<reference evidence="9 10" key="1">
    <citation type="submission" date="2018-07" db="EMBL/GenBank/DDBJ databases">
        <title>Genomic Encyclopedia of Type Strains, Phase IV (KMG-IV): sequencing the most valuable type-strain genomes for metagenomic binning, comparative biology and taxonomic classification.</title>
        <authorList>
            <person name="Goeker M."/>
        </authorList>
    </citation>
    <scope>NUCLEOTIDE SEQUENCE [LARGE SCALE GENOMIC DNA]</scope>
    <source>
        <strain evidence="9 10">DSM 21634</strain>
    </source>
</reference>
<dbReference type="FunFam" id="3.40.50.300:FF:000016">
    <property type="entry name" value="Oligopeptide ABC transporter ATP-binding component"/>
    <property type="match status" value="1"/>
</dbReference>
<dbReference type="GO" id="GO:0016887">
    <property type="term" value="F:ATP hydrolysis activity"/>
    <property type="evidence" value="ECO:0007669"/>
    <property type="project" value="InterPro"/>
</dbReference>
<dbReference type="EMBL" id="QPJK01000009">
    <property type="protein sequence ID" value="RCW67550.1"/>
    <property type="molecule type" value="Genomic_DNA"/>
</dbReference>
<sequence length="337" mass="36607">MDPLPTAAKPPLLRIRNLQTHIAVRDGTVRAVDGVNLDIAERETLGVVGESGSGKTMTGLSILKLLPRPGGRIAGGSIELDGTDLVGVPEREMARHWRGRRISMVSQDPLTSLNPVYSIGDQVGGPFRYHGLAASRAEARRAAIDVLGRVRIPSPEKRLDDYPHQFSGGMRQRVVAAMAIACQPRLLIADEPTSALDVTIQVQMIDLLRRIQQDTGVGILMITHDMGVAASMCDRIAVMYAGRVVESGPVRRIYHAPAHPYTQALLASIPRLGQARERLDSIGGQPPSLLDPPRGCRFAARCPQRMARCEAEYPPEFETASGHRVACWLHEGAPHAT</sequence>
<name>A0A368XHS9_9BURK</name>
<dbReference type="GO" id="GO:0005886">
    <property type="term" value="C:plasma membrane"/>
    <property type="evidence" value="ECO:0007669"/>
    <property type="project" value="UniProtKB-SubCell"/>
</dbReference>
<protein>
    <submittedName>
        <fullName evidence="9">Peptide/nickel transport system ATP-binding protein</fullName>
    </submittedName>
</protein>
<comment type="similarity">
    <text evidence="2">Belongs to the ABC transporter superfamily.</text>
</comment>
<comment type="caution">
    <text evidence="9">The sequence shown here is derived from an EMBL/GenBank/DDBJ whole genome shotgun (WGS) entry which is preliminary data.</text>
</comment>
<evidence type="ECO:0000313" key="10">
    <source>
        <dbReference type="Proteomes" id="UP000252884"/>
    </source>
</evidence>
<dbReference type="CDD" id="cd03257">
    <property type="entry name" value="ABC_NikE_OppD_transporters"/>
    <property type="match status" value="1"/>
</dbReference>
<accession>A0A368XHS9</accession>
<dbReference type="OrthoDB" id="9802772at2"/>
<dbReference type="Proteomes" id="UP000252884">
    <property type="component" value="Unassembled WGS sequence"/>
</dbReference>
<proteinExistence type="inferred from homology"/>
<dbReference type="AlphaFoldDB" id="A0A368XHS9"/>
<keyword evidence="5" id="KW-0547">Nucleotide-binding</keyword>
<dbReference type="InterPro" id="IPR027417">
    <property type="entry name" value="P-loop_NTPase"/>
</dbReference>
<evidence type="ECO:0000256" key="5">
    <source>
        <dbReference type="ARBA" id="ARBA00022741"/>
    </source>
</evidence>
<dbReference type="InterPro" id="IPR003439">
    <property type="entry name" value="ABC_transporter-like_ATP-bd"/>
</dbReference>
<dbReference type="Pfam" id="PF00005">
    <property type="entry name" value="ABC_tran"/>
    <property type="match status" value="1"/>
</dbReference>
<keyword evidence="4" id="KW-1003">Cell membrane</keyword>
<dbReference type="GO" id="GO:0015833">
    <property type="term" value="P:peptide transport"/>
    <property type="evidence" value="ECO:0007669"/>
    <property type="project" value="InterPro"/>
</dbReference>
<dbReference type="InterPro" id="IPR050388">
    <property type="entry name" value="ABC_Ni/Peptide_Import"/>
</dbReference>
<evidence type="ECO:0000313" key="9">
    <source>
        <dbReference type="EMBL" id="RCW67550.1"/>
    </source>
</evidence>
<evidence type="ECO:0000256" key="2">
    <source>
        <dbReference type="ARBA" id="ARBA00005417"/>
    </source>
</evidence>
<keyword evidence="10" id="KW-1185">Reference proteome</keyword>
<dbReference type="PANTHER" id="PTHR43297">
    <property type="entry name" value="OLIGOPEPTIDE TRANSPORT ATP-BINDING PROTEIN APPD"/>
    <property type="match status" value="1"/>
</dbReference>
<dbReference type="InterPro" id="IPR003593">
    <property type="entry name" value="AAA+_ATPase"/>
</dbReference>
<dbReference type="GO" id="GO:0055085">
    <property type="term" value="P:transmembrane transport"/>
    <property type="evidence" value="ECO:0007669"/>
    <property type="project" value="UniProtKB-ARBA"/>
</dbReference>
<dbReference type="PANTHER" id="PTHR43297:SF2">
    <property type="entry name" value="DIPEPTIDE TRANSPORT ATP-BINDING PROTEIN DPPD"/>
    <property type="match status" value="1"/>
</dbReference>
<dbReference type="RefSeq" id="WP_114471045.1">
    <property type="nucleotide sequence ID" value="NZ_QPJK01000009.1"/>
</dbReference>
<dbReference type="InterPro" id="IPR013563">
    <property type="entry name" value="Oligopep_ABC_C"/>
</dbReference>
<evidence type="ECO:0000256" key="4">
    <source>
        <dbReference type="ARBA" id="ARBA00022475"/>
    </source>
</evidence>
<keyword evidence="3" id="KW-0813">Transport</keyword>
<evidence type="ECO:0000256" key="1">
    <source>
        <dbReference type="ARBA" id="ARBA00004417"/>
    </source>
</evidence>
<evidence type="ECO:0000259" key="8">
    <source>
        <dbReference type="PROSITE" id="PS50893"/>
    </source>
</evidence>
<dbReference type="PROSITE" id="PS50893">
    <property type="entry name" value="ABC_TRANSPORTER_2"/>
    <property type="match status" value="1"/>
</dbReference>
<keyword evidence="7" id="KW-0472">Membrane</keyword>
<dbReference type="SMART" id="SM00382">
    <property type="entry name" value="AAA"/>
    <property type="match status" value="1"/>
</dbReference>
<comment type="subcellular location">
    <subcellularLocation>
        <location evidence="1">Cell inner membrane</location>
        <topology evidence="1">Peripheral membrane protein</topology>
    </subcellularLocation>
</comment>
<evidence type="ECO:0000256" key="7">
    <source>
        <dbReference type="ARBA" id="ARBA00023136"/>
    </source>
</evidence>
<dbReference type="Gene3D" id="3.40.50.300">
    <property type="entry name" value="P-loop containing nucleotide triphosphate hydrolases"/>
    <property type="match status" value="1"/>
</dbReference>
<evidence type="ECO:0000256" key="6">
    <source>
        <dbReference type="ARBA" id="ARBA00022840"/>
    </source>
</evidence>
<dbReference type="Pfam" id="PF08352">
    <property type="entry name" value="oligo_HPY"/>
    <property type="match status" value="1"/>
</dbReference>
<dbReference type="SUPFAM" id="SSF52540">
    <property type="entry name" value="P-loop containing nucleoside triphosphate hydrolases"/>
    <property type="match status" value="1"/>
</dbReference>
<evidence type="ECO:0000256" key="3">
    <source>
        <dbReference type="ARBA" id="ARBA00022448"/>
    </source>
</evidence>
<dbReference type="GO" id="GO:0005524">
    <property type="term" value="F:ATP binding"/>
    <property type="evidence" value="ECO:0007669"/>
    <property type="project" value="UniProtKB-KW"/>
</dbReference>
<gene>
    <name evidence="9" type="ORF">DES41_109273</name>
</gene>
<dbReference type="NCBIfam" id="TIGR01727">
    <property type="entry name" value="oligo_HPY"/>
    <property type="match status" value="1"/>
</dbReference>